<sequence>MIAQNTLPPPPAIVVKNTTPQEIPTTTVVEEVTSSVELATSTPSLQNVFLDFSPILTLDTADVDADSLTDIEESVFGTDSGTWDSDNDKYYDGQEVYNLYNPKGLAPVKIIDSGLVLEYKNVYFGYHIYYPSAWQKGSVDVKETQVLFSASNGDYIEVRVFPKEVGQTFITWFSRNAEGQSYTDLSTFKNRFGEDAMIRKDSLVAYFEDANYIYTIIYHTKDRGPILYRHIMQMMYQSFRMSQSNTVLPDQVTFPSPESSSNTVNIVLPSLENSSTNTTSSNN</sequence>
<dbReference type="EMBL" id="PFBU01000063">
    <property type="protein sequence ID" value="PIR78107.1"/>
    <property type="molecule type" value="Genomic_DNA"/>
</dbReference>
<proteinExistence type="predicted"/>
<comment type="caution">
    <text evidence="1">The sequence shown here is derived from an EMBL/GenBank/DDBJ whole genome shotgun (WGS) entry which is preliminary data.</text>
</comment>
<protein>
    <submittedName>
        <fullName evidence="1">Uncharacterized protein</fullName>
    </submittedName>
</protein>
<evidence type="ECO:0000313" key="2">
    <source>
        <dbReference type="Proteomes" id="UP000230852"/>
    </source>
</evidence>
<evidence type="ECO:0000313" key="1">
    <source>
        <dbReference type="EMBL" id="PIR78107.1"/>
    </source>
</evidence>
<dbReference type="AlphaFoldDB" id="A0A2H0TY03"/>
<gene>
    <name evidence="1" type="ORF">COU28_03380</name>
</gene>
<name>A0A2H0TY03_9BACT</name>
<accession>A0A2H0TY03</accession>
<reference evidence="2" key="1">
    <citation type="submission" date="2017-09" db="EMBL/GenBank/DDBJ databases">
        <title>Depth-based differentiation of microbial function through sediment-hosted aquifers and enrichment of novel symbionts in the deep terrestrial subsurface.</title>
        <authorList>
            <person name="Probst A.J."/>
            <person name="Ladd B."/>
            <person name="Jarett J.K."/>
            <person name="Geller-Mcgrath D.E."/>
            <person name="Sieber C.M.K."/>
            <person name="Emerson J.B."/>
            <person name="Anantharaman K."/>
            <person name="Thomas B.C."/>
            <person name="Malmstrom R."/>
            <person name="Stieglmeier M."/>
            <person name="Klingl A."/>
            <person name="Woyke T."/>
            <person name="Ryan C.M."/>
            <person name="Banfield J.F."/>
        </authorList>
    </citation>
    <scope>NUCLEOTIDE SEQUENCE [LARGE SCALE GENOMIC DNA]</scope>
</reference>
<dbReference type="Proteomes" id="UP000230852">
    <property type="component" value="Unassembled WGS sequence"/>
</dbReference>
<organism evidence="1 2">
    <name type="scientific">Candidatus Magasanikbacteria bacterium CG10_big_fil_rev_8_21_14_0_10_36_16</name>
    <dbReference type="NCBI Taxonomy" id="1974645"/>
    <lineage>
        <taxon>Bacteria</taxon>
        <taxon>Candidatus Magasanikiibacteriota</taxon>
    </lineage>
</organism>